<dbReference type="HOGENOM" id="CLU_021817_1_0_1"/>
<sequence length="554" mass="62409">MSSYERPNCQGHAAIDMKKSYIGCYQNISSTKTIVLVDSVDECSMECQTESNNMIALKSGKECNCIGRLDSAVASSQCNVPCDTEDACGGKDSYSVYKSKPRVMHDSYLSVNIRQPENIMMILPASFTLEMCAHFCFETNHTFFQTIKHDGCSCFQEHQITLGFVQEQICEKCKHDLNEVCECYHKNYQAKTTIFLTRSQYDFHRGVSTYSHCRNRNKGSYEITADCTDGCDPGWRGDSCRERDCSSGGGDCPVGMECIESTVNGNKYVECACPPGKVRNKWYQCEVFRKNIALHKPPYYSSLWTSETVDGMYSKNQVYLTDGIHNGYFISHINDPMPAWMAVDLLNLYCVGFIRAYNSLIPVLSVVGRMNKFVVRLNKTLDTTSKIDIRNQTNLCGYGPENAIQSGNPMVVFCENFTIFSRFVIIQQSDEKLHEGFTALAELEVFEAGCDLFNGRCGTEPCREEKKKYSTVIHCNKLPTITTNMVTEKNDSRPLGDSPRTTHIILVVLIPLVLLLALLTCCVVFTKKKRKKKEDSRKTTNDSSANSSEPVSKF</sequence>
<organism evidence="11 12">
    <name type="scientific">Helobdella robusta</name>
    <name type="common">Californian leech</name>
    <dbReference type="NCBI Taxonomy" id="6412"/>
    <lineage>
        <taxon>Eukaryota</taxon>
        <taxon>Metazoa</taxon>
        <taxon>Spiralia</taxon>
        <taxon>Lophotrochozoa</taxon>
        <taxon>Annelida</taxon>
        <taxon>Clitellata</taxon>
        <taxon>Hirudinea</taxon>
        <taxon>Rhynchobdellida</taxon>
        <taxon>Glossiphoniidae</taxon>
        <taxon>Helobdella</taxon>
    </lineage>
</organism>
<dbReference type="KEGG" id="hro:HELRODRAFT_161777"/>
<dbReference type="PANTHER" id="PTHR24269:SF16">
    <property type="entry name" value="PROTEIN SLG1"/>
    <property type="match status" value="1"/>
</dbReference>
<evidence type="ECO:0000256" key="2">
    <source>
        <dbReference type="ARBA" id="ARBA00022692"/>
    </source>
</evidence>
<keyword evidence="5 8" id="KW-0472">Membrane</keyword>
<dbReference type="InterPro" id="IPR051836">
    <property type="entry name" value="Kremen_rcpt"/>
</dbReference>
<evidence type="ECO:0000256" key="8">
    <source>
        <dbReference type="SAM" id="Phobius"/>
    </source>
</evidence>
<dbReference type="GO" id="GO:0004888">
    <property type="term" value="F:transmembrane signaling receptor activity"/>
    <property type="evidence" value="ECO:0000318"/>
    <property type="project" value="GO_Central"/>
</dbReference>
<keyword evidence="4 8" id="KW-1133">Transmembrane helix</keyword>
<dbReference type="AlphaFoldDB" id="T1ERW6"/>
<reference evidence="11" key="3">
    <citation type="submission" date="2015-06" db="UniProtKB">
        <authorList>
            <consortium name="EnsemblMetazoa"/>
        </authorList>
    </citation>
    <scope>IDENTIFICATION</scope>
</reference>
<dbReference type="SMART" id="SM00321">
    <property type="entry name" value="WSC"/>
    <property type="match status" value="1"/>
</dbReference>
<evidence type="ECO:0000256" key="1">
    <source>
        <dbReference type="ARBA" id="ARBA00004167"/>
    </source>
</evidence>
<dbReference type="GeneID" id="20199316"/>
<dbReference type="RefSeq" id="XP_009019908.1">
    <property type="nucleotide sequence ID" value="XM_009021660.1"/>
</dbReference>
<evidence type="ECO:0000313" key="10">
    <source>
        <dbReference type="EMBL" id="ESO02500.1"/>
    </source>
</evidence>
<gene>
    <name evidence="11" type="primary">20199316</name>
    <name evidence="10" type="ORF">HELRODRAFT_161777</name>
</gene>
<feature type="transmembrane region" description="Helical" evidence="8">
    <location>
        <begin position="504"/>
        <end position="526"/>
    </location>
</feature>
<dbReference type="InterPro" id="IPR002889">
    <property type="entry name" value="WSC_carb-bd"/>
</dbReference>
<comment type="subcellular location">
    <subcellularLocation>
        <location evidence="1">Membrane</location>
        <topology evidence="1">Single-pass membrane protein</topology>
    </subcellularLocation>
</comment>
<name>T1ERW6_HELRO</name>
<dbReference type="Gene3D" id="2.60.120.260">
    <property type="entry name" value="Galactose-binding domain-like"/>
    <property type="match status" value="1"/>
</dbReference>
<keyword evidence="12" id="KW-1185">Reference proteome</keyword>
<feature type="domain" description="WSC" evidence="9">
    <location>
        <begin position="18"/>
        <end position="100"/>
    </location>
</feature>
<dbReference type="EMBL" id="KB096742">
    <property type="protein sequence ID" value="ESO02500.1"/>
    <property type="molecule type" value="Genomic_DNA"/>
</dbReference>
<evidence type="ECO:0000256" key="5">
    <source>
        <dbReference type="ARBA" id="ARBA00023136"/>
    </source>
</evidence>
<evidence type="ECO:0000256" key="3">
    <source>
        <dbReference type="ARBA" id="ARBA00022729"/>
    </source>
</evidence>
<dbReference type="CTD" id="20199316"/>
<dbReference type="EnsemblMetazoa" id="HelroT161777">
    <property type="protein sequence ID" value="HelroP161777"/>
    <property type="gene ID" value="HelroG161777"/>
</dbReference>
<reference evidence="10 12" key="2">
    <citation type="journal article" date="2013" name="Nature">
        <title>Insights into bilaterian evolution from three spiralian genomes.</title>
        <authorList>
            <person name="Simakov O."/>
            <person name="Marletaz F."/>
            <person name="Cho S.J."/>
            <person name="Edsinger-Gonzales E."/>
            <person name="Havlak P."/>
            <person name="Hellsten U."/>
            <person name="Kuo D.H."/>
            <person name="Larsson T."/>
            <person name="Lv J."/>
            <person name="Arendt D."/>
            <person name="Savage R."/>
            <person name="Osoegawa K."/>
            <person name="de Jong P."/>
            <person name="Grimwood J."/>
            <person name="Chapman J.A."/>
            <person name="Shapiro H."/>
            <person name="Aerts A."/>
            <person name="Otillar R.P."/>
            <person name="Terry A.Y."/>
            <person name="Boore J.L."/>
            <person name="Grigoriev I.V."/>
            <person name="Lindberg D.R."/>
            <person name="Seaver E.C."/>
            <person name="Weisblat D.A."/>
            <person name="Putnam N.H."/>
            <person name="Rokhsar D.S."/>
        </authorList>
    </citation>
    <scope>NUCLEOTIDE SEQUENCE</scope>
</reference>
<reference evidence="12" key="1">
    <citation type="submission" date="2012-12" db="EMBL/GenBank/DDBJ databases">
        <authorList>
            <person name="Hellsten U."/>
            <person name="Grimwood J."/>
            <person name="Chapman J.A."/>
            <person name="Shapiro H."/>
            <person name="Aerts A."/>
            <person name="Otillar R.P."/>
            <person name="Terry A.Y."/>
            <person name="Boore J.L."/>
            <person name="Simakov O."/>
            <person name="Marletaz F."/>
            <person name="Cho S.-J."/>
            <person name="Edsinger-Gonzales E."/>
            <person name="Havlak P."/>
            <person name="Kuo D.-H."/>
            <person name="Larsson T."/>
            <person name="Lv J."/>
            <person name="Arendt D."/>
            <person name="Savage R."/>
            <person name="Osoegawa K."/>
            <person name="de Jong P."/>
            <person name="Lindberg D.R."/>
            <person name="Seaver E.C."/>
            <person name="Weisblat D.A."/>
            <person name="Putnam N.H."/>
            <person name="Grigoriev I.V."/>
            <person name="Rokhsar D.S."/>
        </authorList>
    </citation>
    <scope>NUCLEOTIDE SEQUENCE</scope>
</reference>
<evidence type="ECO:0000259" key="9">
    <source>
        <dbReference type="SMART" id="SM00321"/>
    </source>
</evidence>
<keyword evidence="2 8" id="KW-0812">Transmembrane</keyword>
<dbReference type="eggNOG" id="ENOG502T693">
    <property type="taxonomic scope" value="Eukaryota"/>
</dbReference>
<evidence type="ECO:0000256" key="7">
    <source>
        <dbReference type="SAM" id="MobiDB-lite"/>
    </source>
</evidence>
<dbReference type="InterPro" id="IPR008979">
    <property type="entry name" value="Galactose-bd-like_sf"/>
</dbReference>
<dbReference type="EMBL" id="AMQM01000915">
    <property type="status" value="NOT_ANNOTATED_CDS"/>
    <property type="molecule type" value="Genomic_DNA"/>
</dbReference>
<dbReference type="InParanoid" id="T1ERW6"/>
<evidence type="ECO:0000256" key="6">
    <source>
        <dbReference type="ARBA" id="ARBA00023180"/>
    </source>
</evidence>
<protein>
    <recommendedName>
        <fullName evidence="9">WSC domain-containing protein</fullName>
    </recommendedName>
</protein>
<feature type="region of interest" description="Disordered" evidence="7">
    <location>
        <begin position="529"/>
        <end position="554"/>
    </location>
</feature>
<dbReference type="PANTHER" id="PTHR24269">
    <property type="entry name" value="KREMEN PROTEIN"/>
    <property type="match status" value="1"/>
</dbReference>
<dbReference type="GO" id="GO:0005886">
    <property type="term" value="C:plasma membrane"/>
    <property type="evidence" value="ECO:0000318"/>
    <property type="project" value="GO_Central"/>
</dbReference>
<dbReference type="SUPFAM" id="SSF49785">
    <property type="entry name" value="Galactose-binding domain-like"/>
    <property type="match status" value="1"/>
</dbReference>
<dbReference type="STRING" id="6412.T1ERW6"/>
<evidence type="ECO:0000256" key="4">
    <source>
        <dbReference type="ARBA" id="ARBA00022989"/>
    </source>
</evidence>
<keyword evidence="3" id="KW-0732">Signal</keyword>
<dbReference type="Proteomes" id="UP000015101">
    <property type="component" value="Unassembled WGS sequence"/>
</dbReference>
<dbReference type="GO" id="GO:0007165">
    <property type="term" value="P:signal transduction"/>
    <property type="evidence" value="ECO:0000318"/>
    <property type="project" value="GO_Central"/>
</dbReference>
<proteinExistence type="predicted"/>
<keyword evidence="6" id="KW-0325">Glycoprotein</keyword>
<evidence type="ECO:0000313" key="12">
    <source>
        <dbReference type="Proteomes" id="UP000015101"/>
    </source>
</evidence>
<evidence type="ECO:0000313" key="11">
    <source>
        <dbReference type="EnsemblMetazoa" id="HelroP161777"/>
    </source>
</evidence>
<feature type="compositionally biased region" description="Polar residues" evidence="7">
    <location>
        <begin position="541"/>
        <end position="554"/>
    </location>
</feature>
<accession>T1ERW6</accession>